<sequence length="271" mass="28899">MATPPPPPPPPAALPALHTQLASLEREKTRLTTQLLSLRASRPVASASATASTATTTTTTTTPPLSDSQILSHVFASSTTNHAAARTRLHRIAGITTFAVRDPSPPHEKLLGIRIEVFAERTFRIPHYILLSLPDTSSAPKSGTFTIHRHTLPPFLPLARLSLLHARSLSAFVRALRRAMLLHARREAAAMKLKRQALAAAAAAVEDVEWDAEVALVTVTWGNGSKAWIRVGEEGDVGKVVVVGGSGGRERGLERKIVGGGLEGVAGRMGW</sequence>
<dbReference type="PANTHER" id="PTHR14582">
    <property type="entry name" value="INNER KINETOCHORE SUBUNIT MAL2"/>
    <property type="match status" value="1"/>
</dbReference>
<accession>A0ABR3GY84</accession>
<dbReference type="Pfam" id="PF09496">
    <property type="entry name" value="CENP-O"/>
    <property type="match status" value="1"/>
</dbReference>
<evidence type="ECO:0000256" key="6">
    <source>
        <dbReference type="ARBA" id="ARBA00023328"/>
    </source>
</evidence>
<dbReference type="InterPro" id="IPR018464">
    <property type="entry name" value="CENP-O"/>
</dbReference>
<evidence type="ECO:0000313" key="8">
    <source>
        <dbReference type="EMBL" id="KAL0640750.1"/>
    </source>
</evidence>
<evidence type="ECO:0000256" key="2">
    <source>
        <dbReference type="ARBA" id="ARBA00004584"/>
    </source>
</evidence>
<evidence type="ECO:0008006" key="10">
    <source>
        <dbReference type="Google" id="ProtNLM"/>
    </source>
</evidence>
<evidence type="ECO:0000256" key="7">
    <source>
        <dbReference type="SAM" id="MobiDB-lite"/>
    </source>
</evidence>
<organism evidence="8 9">
    <name type="scientific">Discina gigas</name>
    <dbReference type="NCBI Taxonomy" id="1032678"/>
    <lineage>
        <taxon>Eukaryota</taxon>
        <taxon>Fungi</taxon>
        <taxon>Dikarya</taxon>
        <taxon>Ascomycota</taxon>
        <taxon>Pezizomycotina</taxon>
        <taxon>Pezizomycetes</taxon>
        <taxon>Pezizales</taxon>
        <taxon>Discinaceae</taxon>
        <taxon>Discina</taxon>
    </lineage>
</organism>
<proteinExistence type="inferred from homology"/>
<evidence type="ECO:0000256" key="3">
    <source>
        <dbReference type="ARBA" id="ARBA00007321"/>
    </source>
</evidence>
<feature type="compositionally biased region" description="Low complexity" evidence="7">
    <location>
        <begin position="46"/>
        <end position="62"/>
    </location>
</feature>
<evidence type="ECO:0000256" key="4">
    <source>
        <dbReference type="ARBA" id="ARBA00022454"/>
    </source>
</evidence>
<dbReference type="PANTHER" id="PTHR14582:SF1">
    <property type="entry name" value="CENTROMERE PROTEIN O"/>
    <property type="match status" value="1"/>
</dbReference>
<evidence type="ECO:0000256" key="5">
    <source>
        <dbReference type="ARBA" id="ARBA00023242"/>
    </source>
</evidence>
<dbReference type="Proteomes" id="UP001447188">
    <property type="component" value="Unassembled WGS sequence"/>
</dbReference>
<feature type="region of interest" description="Disordered" evidence="7">
    <location>
        <begin position="46"/>
        <end position="65"/>
    </location>
</feature>
<comment type="caution">
    <text evidence="8">The sequence shown here is derived from an EMBL/GenBank/DDBJ whole genome shotgun (WGS) entry which is preliminary data.</text>
</comment>
<protein>
    <recommendedName>
        <fullName evidence="10">Kinetochore protein SPC25</fullName>
    </recommendedName>
</protein>
<evidence type="ECO:0000256" key="1">
    <source>
        <dbReference type="ARBA" id="ARBA00004123"/>
    </source>
</evidence>
<dbReference type="EMBL" id="JBBBZM010000001">
    <property type="protein sequence ID" value="KAL0640750.1"/>
    <property type="molecule type" value="Genomic_DNA"/>
</dbReference>
<name>A0ABR3GY84_9PEZI</name>
<keyword evidence="5" id="KW-0539">Nucleus</keyword>
<comment type="similarity">
    <text evidence="3">Belongs to the CENP-O/MCM21 family.</text>
</comment>
<keyword evidence="4" id="KW-0158">Chromosome</keyword>
<comment type="subcellular location">
    <subcellularLocation>
        <location evidence="2">Chromosome</location>
        <location evidence="2">Centromere</location>
    </subcellularLocation>
    <subcellularLocation>
        <location evidence="1">Nucleus</location>
    </subcellularLocation>
</comment>
<evidence type="ECO:0000313" key="9">
    <source>
        <dbReference type="Proteomes" id="UP001447188"/>
    </source>
</evidence>
<reference evidence="8 9" key="1">
    <citation type="submission" date="2024-02" db="EMBL/GenBank/DDBJ databases">
        <title>Discinaceae phylogenomics.</title>
        <authorList>
            <person name="Dirks A.C."/>
            <person name="James T.Y."/>
        </authorList>
    </citation>
    <scope>NUCLEOTIDE SEQUENCE [LARGE SCALE GENOMIC DNA]</scope>
    <source>
        <strain evidence="8 9">ACD0624</strain>
    </source>
</reference>
<keyword evidence="6" id="KW-0137">Centromere</keyword>
<gene>
    <name evidence="8" type="ORF">Q9L58_000056</name>
</gene>
<keyword evidence="9" id="KW-1185">Reference proteome</keyword>